<accession>A0A096A9A1</accession>
<evidence type="ECO:0000313" key="2">
    <source>
        <dbReference type="EMBL" id="KGF43683.1"/>
    </source>
</evidence>
<dbReference type="AlphaFoldDB" id="A0A096A9A1"/>
<sequence length="257" mass="29132">MKNNIKVTFLGTGTSNGVPFIGCKCEVCTSTDPHDKRLRSSALIETENTRLLIDCGPDFRQQILPQPFRKIDGVLLTHIHYDHVGGIDDLRAFCALGDIDVYANKHTCEGLHHNIPYCFTDHLYPGVPKLNLHSVEPHQKLHIGDFEVEPFEVIHGKLPILGYRIGSLAYITDMKSIEDKELLSLKGIKTLIINGLRWDRPHHSHQLIPEAITFSKQIKAEQTYLIHMTDRAGLHAESQKRLPENVHFAYDGQILHL</sequence>
<dbReference type="SMART" id="SM00849">
    <property type="entry name" value="Lactamase_B"/>
    <property type="match status" value="1"/>
</dbReference>
<dbReference type="InterPro" id="IPR036866">
    <property type="entry name" value="RibonucZ/Hydroxyglut_hydro"/>
</dbReference>
<dbReference type="OrthoDB" id="9781189at2"/>
<name>A0A096A9A1_9BACT</name>
<dbReference type="Gene3D" id="3.60.15.10">
    <property type="entry name" value="Ribonuclease Z/Hydroxyacylglutathione hydrolase-like"/>
    <property type="match status" value="1"/>
</dbReference>
<dbReference type="PANTHER" id="PTHR42663:SF6">
    <property type="entry name" value="HYDROLASE C777.06C-RELATED"/>
    <property type="match status" value="1"/>
</dbReference>
<evidence type="ECO:0000313" key="3">
    <source>
        <dbReference type="Proteomes" id="UP000029525"/>
    </source>
</evidence>
<keyword evidence="2" id="KW-0436">Ligase</keyword>
<dbReference type="GO" id="GO:0016874">
    <property type="term" value="F:ligase activity"/>
    <property type="evidence" value="ECO:0007669"/>
    <property type="project" value="UniProtKB-KW"/>
</dbReference>
<dbReference type="CDD" id="cd16279">
    <property type="entry name" value="metallo-hydrolase-like_MBL-fold"/>
    <property type="match status" value="1"/>
</dbReference>
<proteinExistence type="predicted"/>
<reference evidence="2 3" key="1">
    <citation type="submission" date="2014-07" db="EMBL/GenBank/DDBJ databases">
        <authorList>
            <person name="McCorrison J."/>
            <person name="Sanka R."/>
            <person name="Torralba M."/>
            <person name="Gillis M."/>
            <person name="Haft D.H."/>
            <person name="Methe B."/>
            <person name="Sutton G."/>
            <person name="Nelson K.E."/>
        </authorList>
    </citation>
    <scope>NUCLEOTIDE SEQUENCE [LARGE SCALE GENOMIC DNA]</scope>
    <source>
        <strain evidence="2 3">DNF00320</strain>
    </source>
</reference>
<dbReference type="Pfam" id="PF12706">
    <property type="entry name" value="Lactamase_B_2"/>
    <property type="match status" value="1"/>
</dbReference>
<dbReference type="RefSeq" id="WP_004337767.1">
    <property type="nucleotide sequence ID" value="NZ_JRNQ01000070.1"/>
</dbReference>
<protein>
    <submittedName>
        <fullName evidence="2">Lipoate--protein ligase</fullName>
    </submittedName>
</protein>
<organism evidence="2 3">
    <name type="scientific">Prevotella bivia DNF00320</name>
    <dbReference type="NCBI Taxonomy" id="1401068"/>
    <lineage>
        <taxon>Bacteria</taxon>
        <taxon>Pseudomonadati</taxon>
        <taxon>Bacteroidota</taxon>
        <taxon>Bacteroidia</taxon>
        <taxon>Bacteroidales</taxon>
        <taxon>Prevotellaceae</taxon>
        <taxon>Prevotella</taxon>
    </lineage>
</organism>
<feature type="domain" description="Metallo-beta-lactamase" evidence="1">
    <location>
        <begin position="38"/>
        <end position="227"/>
    </location>
</feature>
<dbReference type="PANTHER" id="PTHR42663">
    <property type="entry name" value="HYDROLASE C777.06C-RELATED-RELATED"/>
    <property type="match status" value="1"/>
</dbReference>
<comment type="caution">
    <text evidence="2">The sequence shown here is derived from an EMBL/GenBank/DDBJ whole genome shotgun (WGS) entry which is preliminary data.</text>
</comment>
<gene>
    <name evidence="2" type="ORF">HMPREF0647_09405</name>
</gene>
<dbReference type="SUPFAM" id="SSF56281">
    <property type="entry name" value="Metallo-hydrolase/oxidoreductase"/>
    <property type="match status" value="1"/>
</dbReference>
<evidence type="ECO:0000259" key="1">
    <source>
        <dbReference type="SMART" id="SM00849"/>
    </source>
</evidence>
<dbReference type="GeneID" id="78529930"/>
<dbReference type="Proteomes" id="UP000029525">
    <property type="component" value="Unassembled WGS sequence"/>
</dbReference>
<dbReference type="InterPro" id="IPR001279">
    <property type="entry name" value="Metallo-B-lactamas"/>
</dbReference>
<dbReference type="EMBL" id="JRNQ01000070">
    <property type="protein sequence ID" value="KGF43683.1"/>
    <property type="molecule type" value="Genomic_DNA"/>
</dbReference>